<dbReference type="PANTHER" id="PTHR13220">
    <property type="entry name" value="TIMELESS INTERACTING-RELATED"/>
    <property type="match status" value="1"/>
</dbReference>
<dbReference type="EMBL" id="MU864365">
    <property type="protein sequence ID" value="KAK4190591.1"/>
    <property type="molecule type" value="Genomic_DNA"/>
</dbReference>
<dbReference type="AlphaFoldDB" id="A0AAN6WZP1"/>
<comment type="similarity">
    <text evidence="2 7">Belongs to the CSM3 family.</text>
</comment>
<dbReference type="GO" id="GO:0031297">
    <property type="term" value="P:replication fork processing"/>
    <property type="evidence" value="ECO:0007669"/>
    <property type="project" value="UniProtKB-UniRule"/>
</dbReference>
<keyword evidence="5 7" id="KW-0539">Nucleus</keyword>
<dbReference type="GO" id="GO:0043111">
    <property type="term" value="P:replication fork arrest"/>
    <property type="evidence" value="ECO:0007669"/>
    <property type="project" value="TreeGrafter"/>
</dbReference>
<evidence type="ECO:0000256" key="5">
    <source>
        <dbReference type="ARBA" id="ARBA00023242"/>
    </source>
</evidence>
<evidence type="ECO:0000256" key="1">
    <source>
        <dbReference type="ARBA" id="ARBA00004123"/>
    </source>
</evidence>
<feature type="region of interest" description="Disordered" evidence="8">
    <location>
        <begin position="1"/>
        <end position="54"/>
    </location>
</feature>
<evidence type="ECO:0000313" key="10">
    <source>
        <dbReference type="EMBL" id="KAK4190591.1"/>
    </source>
</evidence>
<proteinExistence type="inferred from homology"/>
<feature type="compositionally biased region" description="Polar residues" evidence="8">
    <location>
        <begin position="261"/>
        <end position="280"/>
    </location>
</feature>
<evidence type="ECO:0000256" key="4">
    <source>
        <dbReference type="ARBA" id="ARBA00022880"/>
    </source>
</evidence>
<accession>A0AAN6WZP1</accession>
<reference evidence="10" key="2">
    <citation type="submission" date="2023-05" db="EMBL/GenBank/DDBJ databases">
        <authorList>
            <consortium name="Lawrence Berkeley National Laboratory"/>
            <person name="Steindorff A."/>
            <person name="Hensen N."/>
            <person name="Bonometti L."/>
            <person name="Westerberg I."/>
            <person name="Brannstrom I.O."/>
            <person name="Guillou S."/>
            <person name="Cros-Aarteil S."/>
            <person name="Calhoun S."/>
            <person name="Haridas S."/>
            <person name="Kuo A."/>
            <person name="Mondo S."/>
            <person name="Pangilinan J."/>
            <person name="Riley R."/>
            <person name="Labutti K."/>
            <person name="Andreopoulos B."/>
            <person name="Lipzen A."/>
            <person name="Chen C."/>
            <person name="Yanf M."/>
            <person name="Daum C."/>
            <person name="Ng V."/>
            <person name="Clum A."/>
            <person name="Ohm R."/>
            <person name="Martin F."/>
            <person name="Silar P."/>
            <person name="Natvig D."/>
            <person name="Lalanne C."/>
            <person name="Gautier V."/>
            <person name="Ament-Velasquez S.L."/>
            <person name="Kruys A."/>
            <person name="Hutchinson M.I."/>
            <person name="Powell A.J."/>
            <person name="Barry K."/>
            <person name="Miller A.N."/>
            <person name="Grigoriev I.V."/>
            <person name="Debuchy R."/>
            <person name="Gladieux P."/>
            <person name="Thoren M.H."/>
            <person name="Johannesson H."/>
        </authorList>
    </citation>
    <scope>NUCLEOTIDE SEQUENCE</scope>
    <source>
        <strain evidence="10">PSN309</strain>
    </source>
</reference>
<comment type="function">
    <text evidence="7">Plays an important role in the control of DNA replication and the maintenance of replication fork stability.</text>
</comment>
<evidence type="ECO:0000256" key="6">
    <source>
        <dbReference type="ARBA" id="ARBA00023306"/>
    </source>
</evidence>
<evidence type="ECO:0000256" key="8">
    <source>
        <dbReference type="SAM" id="MobiDB-lite"/>
    </source>
</evidence>
<feature type="compositionally biased region" description="Acidic residues" evidence="8">
    <location>
        <begin position="396"/>
        <end position="405"/>
    </location>
</feature>
<protein>
    <recommendedName>
        <fullName evidence="7">Chromosome segregation in meiosis protein</fullName>
    </recommendedName>
</protein>
<feature type="domain" description="Chromosome segregation in meiosis protein 3" evidence="9">
    <location>
        <begin position="73"/>
        <end position="154"/>
    </location>
</feature>
<sequence length="411" mass="44610">MPPKSSTTKATKATKASNAPKDPIDDYLLDWGSDSDLGSPKQKQNGDKKRKGDDILGLEKEIDKKKSRIPRVKLDDTRLLSDKGIPKLRKNVSKLKLKGKGHEFSDTARLLSFYQEWLDDLFPKATFLDALAMVEKAGHKTTVRNARIKWIDELKPKGTEEYEPDFAPDVLTMSQQRNESRMAPIFEKAAAGSASQRQRTPERNDGDHLFGDEDLYNATPRAGAAVERAEPIGEDGVPDEDDWDALMAEAETRTAAPVRANTGSIFGNGNEQKDTATSTDVPDEDDLDALMAEAEAETSVPPAPKTITTSIFGDGKPKEAAGRKNTTEDDYDGDLDALMAEAELASQPAATTKVTAGKTAEQDDGDDLDALMAEAEAQSGTTKTAPGKGSKLADPSFDEDEEAMAEMDGLW</sequence>
<dbReference type="GO" id="GO:0003677">
    <property type="term" value="F:DNA binding"/>
    <property type="evidence" value="ECO:0007669"/>
    <property type="project" value="TreeGrafter"/>
</dbReference>
<keyword evidence="3 7" id="KW-0227">DNA damage</keyword>
<dbReference type="Pfam" id="PF07962">
    <property type="entry name" value="Swi3"/>
    <property type="match status" value="1"/>
</dbReference>
<keyword evidence="4" id="KW-0236">DNA replication inhibitor</keyword>
<keyword evidence="11" id="KW-1185">Reference proteome</keyword>
<feature type="compositionally biased region" description="Basic and acidic residues" evidence="8">
    <location>
        <begin position="44"/>
        <end position="54"/>
    </location>
</feature>
<dbReference type="Proteomes" id="UP001302126">
    <property type="component" value="Unassembled WGS sequence"/>
</dbReference>
<evidence type="ECO:0000313" key="11">
    <source>
        <dbReference type="Proteomes" id="UP001302126"/>
    </source>
</evidence>
<dbReference type="InterPro" id="IPR040038">
    <property type="entry name" value="TIPIN/Csm3/Swi3"/>
</dbReference>
<organism evidence="10 11">
    <name type="scientific">Podospora australis</name>
    <dbReference type="NCBI Taxonomy" id="1536484"/>
    <lineage>
        <taxon>Eukaryota</taxon>
        <taxon>Fungi</taxon>
        <taxon>Dikarya</taxon>
        <taxon>Ascomycota</taxon>
        <taxon>Pezizomycotina</taxon>
        <taxon>Sordariomycetes</taxon>
        <taxon>Sordariomycetidae</taxon>
        <taxon>Sordariales</taxon>
        <taxon>Podosporaceae</taxon>
        <taxon>Podospora</taxon>
    </lineage>
</organism>
<evidence type="ECO:0000256" key="2">
    <source>
        <dbReference type="ARBA" id="ARBA00006075"/>
    </source>
</evidence>
<evidence type="ECO:0000259" key="9">
    <source>
        <dbReference type="Pfam" id="PF07962"/>
    </source>
</evidence>
<feature type="region of interest" description="Disordered" evidence="8">
    <location>
        <begin position="259"/>
        <end position="411"/>
    </location>
</feature>
<reference evidence="10" key="1">
    <citation type="journal article" date="2023" name="Mol. Phylogenet. Evol.">
        <title>Genome-scale phylogeny and comparative genomics of the fungal order Sordariales.</title>
        <authorList>
            <person name="Hensen N."/>
            <person name="Bonometti L."/>
            <person name="Westerberg I."/>
            <person name="Brannstrom I.O."/>
            <person name="Guillou S."/>
            <person name="Cros-Aarteil S."/>
            <person name="Calhoun S."/>
            <person name="Haridas S."/>
            <person name="Kuo A."/>
            <person name="Mondo S."/>
            <person name="Pangilinan J."/>
            <person name="Riley R."/>
            <person name="LaButti K."/>
            <person name="Andreopoulos B."/>
            <person name="Lipzen A."/>
            <person name="Chen C."/>
            <person name="Yan M."/>
            <person name="Daum C."/>
            <person name="Ng V."/>
            <person name="Clum A."/>
            <person name="Steindorff A."/>
            <person name="Ohm R.A."/>
            <person name="Martin F."/>
            <person name="Silar P."/>
            <person name="Natvig D.O."/>
            <person name="Lalanne C."/>
            <person name="Gautier V."/>
            <person name="Ament-Velasquez S.L."/>
            <person name="Kruys A."/>
            <person name="Hutchinson M.I."/>
            <person name="Powell A.J."/>
            <person name="Barry K."/>
            <person name="Miller A.N."/>
            <person name="Grigoriev I.V."/>
            <person name="Debuchy R."/>
            <person name="Gladieux P."/>
            <person name="Hiltunen Thoren M."/>
            <person name="Johannesson H."/>
        </authorList>
    </citation>
    <scope>NUCLEOTIDE SEQUENCE</scope>
    <source>
        <strain evidence="10">PSN309</strain>
    </source>
</reference>
<dbReference type="InterPro" id="IPR012923">
    <property type="entry name" value="Csm3"/>
</dbReference>
<feature type="compositionally biased region" description="Low complexity" evidence="8">
    <location>
        <begin position="1"/>
        <end position="21"/>
    </location>
</feature>
<feature type="region of interest" description="Disordered" evidence="8">
    <location>
        <begin position="189"/>
        <end position="215"/>
    </location>
</feature>
<evidence type="ECO:0000256" key="7">
    <source>
        <dbReference type="RuleBase" id="RU366049"/>
    </source>
</evidence>
<evidence type="ECO:0000256" key="3">
    <source>
        <dbReference type="ARBA" id="ARBA00022763"/>
    </source>
</evidence>
<keyword evidence="6 7" id="KW-0131">Cell cycle</keyword>
<feature type="compositionally biased region" description="Basic and acidic residues" evidence="8">
    <location>
        <begin position="315"/>
        <end position="327"/>
    </location>
</feature>
<dbReference type="GO" id="GO:0000076">
    <property type="term" value="P:DNA replication checkpoint signaling"/>
    <property type="evidence" value="ECO:0007669"/>
    <property type="project" value="UniProtKB-UniRule"/>
</dbReference>
<comment type="caution">
    <text evidence="10">The sequence shown here is derived from an EMBL/GenBank/DDBJ whole genome shotgun (WGS) entry which is preliminary data.</text>
</comment>
<name>A0AAN6WZP1_9PEZI</name>
<comment type="subcellular location">
    <subcellularLocation>
        <location evidence="1 7">Nucleus</location>
    </subcellularLocation>
</comment>
<gene>
    <name evidence="10" type="ORF">QBC35DRAFT_75434</name>
</gene>
<dbReference type="PANTHER" id="PTHR13220:SF11">
    <property type="entry name" value="TIMELESS-INTERACTING PROTEIN"/>
    <property type="match status" value="1"/>
</dbReference>
<dbReference type="GO" id="GO:0031298">
    <property type="term" value="C:replication fork protection complex"/>
    <property type="evidence" value="ECO:0007669"/>
    <property type="project" value="TreeGrafter"/>
</dbReference>
<feature type="compositionally biased region" description="Low complexity" evidence="8">
    <location>
        <begin position="336"/>
        <end position="359"/>
    </location>
</feature>
<feature type="compositionally biased region" description="Basic and acidic residues" evidence="8">
    <location>
        <begin position="199"/>
        <end position="211"/>
    </location>
</feature>
<dbReference type="GO" id="GO:0006974">
    <property type="term" value="P:DNA damage response"/>
    <property type="evidence" value="ECO:0007669"/>
    <property type="project" value="UniProtKB-KW"/>
</dbReference>